<protein>
    <submittedName>
        <fullName evidence="1">Uncharacterized protein</fullName>
    </submittedName>
</protein>
<reference evidence="1" key="2">
    <citation type="submission" date="2025-08" db="UniProtKB">
        <authorList>
            <consortium name="Ensembl"/>
        </authorList>
    </citation>
    <scope>IDENTIFICATION</scope>
</reference>
<dbReference type="Ensembl" id="ENSOART00020054716.1">
    <property type="protein sequence ID" value="ENSOARP00020045005.1"/>
    <property type="gene ID" value="ENSOARG00020000706.2"/>
</dbReference>
<evidence type="ECO:0000313" key="1">
    <source>
        <dbReference type="Ensembl" id="ENSOARP00020045005.1"/>
    </source>
</evidence>
<gene>
    <name evidence="1" type="primary">LOC121818977</name>
</gene>
<name>A0AC11DGW8_SHEEP</name>
<sequence>MRGSLLAALLGLLVMLAAGKEDLGLQNFNLTQFSGMWYEIALASNLEHQSSSPGRKVGAVIVEQDGAHLGLTSVSDHMNLCMKEKNQAVKGDTPGKFKLPLDSGEECARDCLFLTPCPNAPLSLESSAPHSARLGAGGDAWSHRTWPLLSHPGPEGLPVGTWWPRALSLSSLPSLHGSELLHLLSANSDETDQVAYVLAGGAPGLPSSGSSPGGSRRPAAAPRVCSTCVCAFRGGGMAHGRRLPLPTAWESWVWFCPKEAKRSSWWPRTTRPTPS</sequence>
<reference evidence="1" key="1">
    <citation type="submission" date="2020-11" db="EMBL/GenBank/DDBJ databases">
        <authorList>
            <person name="Davenport K.M."/>
            <person name="Bickhart D.M."/>
            <person name="Smith T.P.L."/>
            <person name="Murdoch B.M."/>
            <person name="Rosen B.D."/>
        </authorList>
    </citation>
    <scope>NUCLEOTIDE SEQUENCE [LARGE SCALE GENOMIC DNA]</scope>
    <source>
        <strain evidence="1">OAR_USU_Benz2616</strain>
    </source>
</reference>
<organism evidence="1">
    <name type="scientific">Ovis aries</name>
    <name type="common">Sheep</name>
    <dbReference type="NCBI Taxonomy" id="9940"/>
    <lineage>
        <taxon>Eukaryota</taxon>
        <taxon>Metazoa</taxon>
        <taxon>Chordata</taxon>
        <taxon>Craniata</taxon>
        <taxon>Vertebrata</taxon>
        <taxon>Euteleostomi</taxon>
        <taxon>Mammalia</taxon>
        <taxon>Eutheria</taxon>
        <taxon>Laurasiatheria</taxon>
        <taxon>Artiodactyla</taxon>
        <taxon>Ruminantia</taxon>
        <taxon>Pecora</taxon>
        <taxon>Bovidae</taxon>
        <taxon>Caprinae</taxon>
        <taxon>Ovis</taxon>
    </lineage>
</organism>
<proteinExistence type="predicted"/>
<reference evidence="1" key="3">
    <citation type="submission" date="2025-09" db="UniProtKB">
        <authorList>
            <consortium name="Ensembl"/>
        </authorList>
    </citation>
    <scope>IDENTIFICATION</scope>
</reference>
<accession>A0AC11DGW8</accession>